<accession>A0A151Y4H1</accession>
<organism evidence="7 8">
    <name type="scientific">Acinetobacter pragensis</name>
    <dbReference type="NCBI Taxonomy" id="1806892"/>
    <lineage>
        <taxon>Bacteria</taxon>
        <taxon>Pseudomonadati</taxon>
        <taxon>Pseudomonadota</taxon>
        <taxon>Gammaproteobacteria</taxon>
        <taxon>Moraxellales</taxon>
        <taxon>Moraxellaceae</taxon>
        <taxon>Acinetobacter</taxon>
    </lineage>
</organism>
<feature type="transmembrane region" description="Helical" evidence="6">
    <location>
        <begin position="154"/>
        <end position="179"/>
    </location>
</feature>
<dbReference type="Pfam" id="PF01810">
    <property type="entry name" value="LysE"/>
    <property type="match status" value="1"/>
</dbReference>
<keyword evidence="3 6" id="KW-0812">Transmembrane</keyword>
<keyword evidence="2" id="KW-1003">Cell membrane</keyword>
<proteinExistence type="predicted"/>
<evidence type="ECO:0000256" key="5">
    <source>
        <dbReference type="ARBA" id="ARBA00023136"/>
    </source>
</evidence>
<keyword evidence="4 6" id="KW-1133">Transmembrane helix</keyword>
<feature type="transmembrane region" description="Helical" evidence="6">
    <location>
        <begin position="6"/>
        <end position="29"/>
    </location>
</feature>
<comment type="subcellular location">
    <subcellularLocation>
        <location evidence="1">Cell membrane</location>
        <topology evidence="1">Multi-pass membrane protein</topology>
    </subcellularLocation>
</comment>
<dbReference type="PIRSF" id="PIRSF006324">
    <property type="entry name" value="LeuE"/>
    <property type="match status" value="1"/>
</dbReference>
<evidence type="ECO:0000313" key="7">
    <source>
        <dbReference type="EMBL" id="KYQ72930.1"/>
    </source>
</evidence>
<gene>
    <name evidence="7" type="ORF">AZH43_01105</name>
</gene>
<feature type="transmembrane region" description="Helical" evidence="6">
    <location>
        <begin position="113"/>
        <end position="134"/>
    </location>
</feature>
<evidence type="ECO:0000256" key="2">
    <source>
        <dbReference type="ARBA" id="ARBA00022475"/>
    </source>
</evidence>
<evidence type="ECO:0000256" key="3">
    <source>
        <dbReference type="ARBA" id="ARBA00022692"/>
    </source>
</evidence>
<name>A0A151Y4H1_9GAMM</name>
<keyword evidence="5 6" id="KW-0472">Membrane</keyword>
<dbReference type="EMBL" id="LUAW01000012">
    <property type="protein sequence ID" value="KYQ72930.1"/>
    <property type="molecule type" value="Genomic_DNA"/>
</dbReference>
<protein>
    <submittedName>
        <fullName evidence="7">Lysine transporter LysE</fullName>
    </submittedName>
</protein>
<dbReference type="PANTHER" id="PTHR30086:SF20">
    <property type="entry name" value="ARGININE EXPORTER PROTEIN ARGO-RELATED"/>
    <property type="match status" value="1"/>
</dbReference>
<dbReference type="OrthoDB" id="9804822at2"/>
<evidence type="ECO:0000256" key="4">
    <source>
        <dbReference type="ARBA" id="ARBA00022989"/>
    </source>
</evidence>
<sequence length="210" mass="23242">MIENTSMLGFAAIALLMVLTPGPNMLYLISRSICQGKKAGWISLCGVALGFVFYMFCAAMGLTALLFTVPFAYDAIRILGAIYLLWLAWQAISPKSQSVFQAIRLQADSPLKLFLMGFLTNLLNPKIAMMYLSLLPQFIRPEQGSVFAQSLQLGTLQILISIAVNSLIVYSAGSIALFLNQKPQWQKIQKWMMGTVLTALALRMLAEQKH</sequence>
<feature type="transmembrane region" description="Helical" evidence="6">
    <location>
        <begin position="75"/>
        <end position="92"/>
    </location>
</feature>
<dbReference type="InterPro" id="IPR001123">
    <property type="entry name" value="LeuE-type"/>
</dbReference>
<evidence type="ECO:0000256" key="1">
    <source>
        <dbReference type="ARBA" id="ARBA00004651"/>
    </source>
</evidence>
<dbReference type="GO" id="GO:0015171">
    <property type="term" value="F:amino acid transmembrane transporter activity"/>
    <property type="evidence" value="ECO:0007669"/>
    <property type="project" value="TreeGrafter"/>
</dbReference>
<dbReference type="AlphaFoldDB" id="A0A151Y4H1"/>
<keyword evidence="8" id="KW-1185">Reference proteome</keyword>
<reference evidence="7 8" key="1">
    <citation type="submission" date="2016-03" db="EMBL/GenBank/DDBJ databases">
        <title>Acinetobacter genomospecies 28 strain ANC 4149.</title>
        <authorList>
            <person name="Radolfova-Krizova L."/>
            <person name="Nemec A."/>
        </authorList>
    </citation>
    <scope>NUCLEOTIDE SEQUENCE [LARGE SCALE GENOMIC DNA]</scope>
    <source>
        <strain evidence="7 8">ANC 4149</strain>
    </source>
</reference>
<dbReference type="PANTHER" id="PTHR30086">
    <property type="entry name" value="ARGININE EXPORTER PROTEIN ARGO"/>
    <property type="match status" value="1"/>
</dbReference>
<dbReference type="Proteomes" id="UP000076276">
    <property type="component" value="Unassembled WGS sequence"/>
</dbReference>
<evidence type="ECO:0000313" key="8">
    <source>
        <dbReference type="Proteomes" id="UP000076276"/>
    </source>
</evidence>
<dbReference type="GO" id="GO:0005886">
    <property type="term" value="C:plasma membrane"/>
    <property type="evidence" value="ECO:0007669"/>
    <property type="project" value="UniProtKB-SubCell"/>
</dbReference>
<comment type="caution">
    <text evidence="7">The sequence shown here is derived from an EMBL/GenBank/DDBJ whole genome shotgun (WGS) entry which is preliminary data.</text>
</comment>
<feature type="transmembrane region" description="Helical" evidence="6">
    <location>
        <begin position="41"/>
        <end position="69"/>
    </location>
</feature>
<evidence type="ECO:0000256" key="6">
    <source>
        <dbReference type="SAM" id="Phobius"/>
    </source>
</evidence>